<dbReference type="InterPro" id="IPR002645">
    <property type="entry name" value="STAS_dom"/>
</dbReference>
<dbReference type="Proteomes" id="UP001221150">
    <property type="component" value="Unassembled WGS sequence"/>
</dbReference>
<dbReference type="InterPro" id="IPR036513">
    <property type="entry name" value="STAS_dom_sf"/>
</dbReference>
<dbReference type="RefSeq" id="WP_276111105.1">
    <property type="nucleotide sequence ID" value="NZ_JARJBB010000013.1"/>
</dbReference>
<comment type="caution">
    <text evidence="2">The sequence shown here is derived from an EMBL/GenBank/DDBJ whole genome shotgun (WGS) entry which is preliminary data.</text>
</comment>
<gene>
    <name evidence="2" type="ORF">P3H78_23470</name>
</gene>
<dbReference type="CDD" id="cd07043">
    <property type="entry name" value="STAS_anti-anti-sigma_factors"/>
    <property type="match status" value="1"/>
</dbReference>
<proteinExistence type="predicted"/>
<evidence type="ECO:0000259" key="1">
    <source>
        <dbReference type="PROSITE" id="PS50801"/>
    </source>
</evidence>
<dbReference type="SUPFAM" id="SSF52091">
    <property type="entry name" value="SpoIIaa-like"/>
    <property type="match status" value="1"/>
</dbReference>
<feature type="domain" description="STAS" evidence="1">
    <location>
        <begin position="10"/>
        <end position="127"/>
    </location>
</feature>
<dbReference type="Pfam" id="PF13466">
    <property type="entry name" value="STAS_2"/>
    <property type="match status" value="1"/>
</dbReference>
<protein>
    <submittedName>
        <fullName evidence="2">STAS domain-containing protein</fullName>
    </submittedName>
</protein>
<organism evidence="2 3">
    <name type="scientific">Streptomyces tropicalis</name>
    <dbReference type="NCBI Taxonomy" id="3034234"/>
    <lineage>
        <taxon>Bacteria</taxon>
        <taxon>Bacillati</taxon>
        <taxon>Actinomycetota</taxon>
        <taxon>Actinomycetes</taxon>
        <taxon>Kitasatosporales</taxon>
        <taxon>Streptomycetaceae</taxon>
        <taxon>Streptomyces</taxon>
    </lineage>
</organism>
<dbReference type="Gene3D" id="3.30.750.24">
    <property type="entry name" value="STAS domain"/>
    <property type="match status" value="1"/>
</dbReference>
<evidence type="ECO:0000313" key="3">
    <source>
        <dbReference type="Proteomes" id="UP001221150"/>
    </source>
</evidence>
<dbReference type="PROSITE" id="PS50801">
    <property type="entry name" value="STAS"/>
    <property type="match status" value="1"/>
</dbReference>
<evidence type="ECO:0000313" key="2">
    <source>
        <dbReference type="EMBL" id="MDF3301530.1"/>
    </source>
</evidence>
<dbReference type="InterPro" id="IPR058548">
    <property type="entry name" value="MlaB-like_STAS"/>
</dbReference>
<keyword evidence="3" id="KW-1185">Reference proteome</keyword>
<reference evidence="2 3" key="1">
    <citation type="submission" date="2023-03" db="EMBL/GenBank/DDBJ databases">
        <title>Draft genome sequence of Streptomyces sp. K1PA1 isolated from peat swamp forest in Thailand.</title>
        <authorList>
            <person name="Klaysubun C."/>
            <person name="Duangmal K."/>
        </authorList>
    </citation>
    <scope>NUCLEOTIDE SEQUENCE [LARGE SCALE GENOMIC DNA]</scope>
    <source>
        <strain evidence="2 3">K1PA1</strain>
    </source>
</reference>
<dbReference type="EMBL" id="JARJBB010000013">
    <property type="protein sequence ID" value="MDF3301530.1"/>
    <property type="molecule type" value="Genomic_DNA"/>
</dbReference>
<accession>A0ABT6AA57</accession>
<sequence>MTTLSPGPFDVTVVESAPTALTVHVSGDLDYDTSEELVELVTRHLTRVGPAGEWEDLRLDFAELTWLDSMGLSALLMIRRRTGAARVTLHLDNRPDFLDRMLDVTNTYDHLTEAARRQDDVSEAGAN</sequence>
<name>A0ABT6AA57_9ACTN</name>